<dbReference type="EMBL" id="RCSW01000019">
    <property type="protein sequence ID" value="KAF7933011.1"/>
    <property type="molecule type" value="Genomic_DNA"/>
</dbReference>
<dbReference type="Proteomes" id="UP000710849">
    <property type="component" value="Unassembled WGS sequence"/>
</dbReference>
<reference evidence="1 2" key="1">
    <citation type="journal article" date="2020" name="Genome Biol. Evol.">
        <title>Comparative genomics of Sclerotiniaceae.</title>
        <authorList>
            <person name="Valero Jimenez C.A."/>
            <person name="Steentjes M."/>
            <person name="Scholten O.E."/>
            <person name="Van Kan J.A.L."/>
        </authorList>
    </citation>
    <scope>NUCLEOTIDE SEQUENCE [LARGE SCALE GENOMIC DNA]</scope>
    <source>
        <strain evidence="1 2">MUCL 94</strain>
    </source>
</reference>
<organism evidence="1 2">
    <name type="scientific">Botrytis byssoidea</name>
    <dbReference type="NCBI Taxonomy" id="139641"/>
    <lineage>
        <taxon>Eukaryota</taxon>
        <taxon>Fungi</taxon>
        <taxon>Dikarya</taxon>
        <taxon>Ascomycota</taxon>
        <taxon>Pezizomycotina</taxon>
        <taxon>Leotiomycetes</taxon>
        <taxon>Helotiales</taxon>
        <taxon>Sclerotiniaceae</taxon>
        <taxon>Botrytis</taxon>
    </lineage>
</organism>
<gene>
    <name evidence="1" type="ORF">EAE97_008778</name>
</gene>
<accession>A0A9P5IFV5</accession>
<proteinExistence type="predicted"/>
<dbReference type="RefSeq" id="XP_038729804.1">
    <property type="nucleotide sequence ID" value="XM_038879293.1"/>
</dbReference>
<evidence type="ECO:0000313" key="2">
    <source>
        <dbReference type="Proteomes" id="UP000710849"/>
    </source>
</evidence>
<dbReference type="AlphaFoldDB" id="A0A9P5IFV5"/>
<dbReference type="GeneID" id="62152366"/>
<protein>
    <submittedName>
        <fullName evidence="1">Uncharacterized protein</fullName>
    </submittedName>
</protein>
<name>A0A9P5IFV5_9HELO</name>
<evidence type="ECO:0000313" key="1">
    <source>
        <dbReference type="EMBL" id="KAF7933011.1"/>
    </source>
</evidence>
<sequence>MRVIRFMDMQCHSPPEAKSLPPTHVENYLDASESNPSSSKVEDSIFVQVGDDRGHRTEARNHVMRWFWREKKLQMTKKARVP</sequence>
<keyword evidence="2" id="KW-1185">Reference proteome</keyword>
<comment type="caution">
    <text evidence="1">The sequence shown here is derived from an EMBL/GenBank/DDBJ whole genome shotgun (WGS) entry which is preliminary data.</text>
</comment>